<dbReference type="SUPFAM" id="SSF53041">
    <property type="entry name" value="Resolvase-like"/>
    <property type="match status" value="1"/>
</dbReference>
<comment type="caution">
    <text evidence="8">The sequence shown here is derived from an EMBL/GenBank/DDBJ whole genome shotgun (WGS) entry which is preliminary data.</text>
</comment>
<dbReference type="InterPro" id="IPR050639">
    <property type="entry name" value="SSR_resolvase"/>
</dbReference>
<dbReference type="GO" id="GO:0000150">
    <property type="term" value="F:DNA strand exchange activity"/>
    <property type="evidence" value="ECO:0007669"/>
    <property type="project" value="InterPro"/>
</dbReference>
<evidence type="ECO:0000256" key="5">
    <source>
        <dbReference type="PROSITE-ProRule" id="PRU10137"/>
    </source>
</evidence>
<dbReference type="PROSITE" id="PS00397">
    <property type="entry name" value="RECOMBINASES_1"/>
    <property type="match status" value="1"/>
</dbReference>
<feature type="domain" description="Resolvase/invertase-type recombinase catalytic" evidence="6">
    <location>
        <begin position="12"/>
        <end position="161"/>
    </location>
</feature>
<dbReference type="GO" id="GO:0003677">
    <property type="term" value="F:DNA binding"/>
    <property type="evidence" value="ECO:0007669"/>
    <property type="project" value="UniProtKB-KW"/>
</dbReference>
<dbReference type="PROSITE" id="PS51737">
    <property type="entry name" value="RECOMBINASE_DNA_BIND"/>
    <property type="match status" value="1"/>
</dbReference>
<keyword evidence="3" id="KW-0233">DNA recombination</keyword>
<dbReference type="Proteomes" id="UP000824175">
    <property type="component" value="Unassembled WGS sequence"/>
</dbReference>
<evidence type="ECO:0000313" key="8">
    <source>
        <dbReference type="EMBL" id="HIU14388.1"/>
    </source>
</evidence>
<dbReference type="CDD" id="cd00338">
    <property type="entry name" value="Ser_Recombinase"/>
    <property type="match status" value="1"/>
</dbReference>
<gene>
    <name evidence="8" type="ORF">IAD15_10025</name>
</gene>
<reference evidence="8" key="2">
    <citation type="journal article" date="2021" name="PeerJ">
        <title>Extensive microbial diversity within the chicken gut microbiome revealed by metagenomics and culture.</title>
        <authorList>
            <person name="Gilroy R."/>
            <person name="Ravi A."/>
            <person name="Getino M."/>
            <person name="Pursley I."/>
            <person name="Horton D.L."/>
            <person name="Alikhan N.F."/>
            <person name="Baker D."/>
            <person name="Gharbi K."/>
            <person name="Hall N."/>
            <person name="Watson M."/>
            <person name="Adriaenssens E.M."/>
            <person name="Foster-Nyarko E."/>
            <person name="Jarju S."/>
            <person name="Secka A."/>
            <person name="Antonio M."/>
            <person name="Oren A."/>
            <person name="Chaudhuri R.R."/>
            <person name="La Ragione R."/>
            <person name="Hildebrand F."/>
            <person name="Pallen M.J."/>
        </authorList>
    </citation>
    <scope>NUCLEOTIDE SEQUENCE</scope>
    <source>
        <strain evidence="8">CHK195-11698</strain>
    </source>
</reference>
<dbReference type="PANTHER" id="PTHR30461">
    <property type="entry name" value="DNA-INVERTASE FROM LAMBDOID PROPHAGE"/>
    <property type="match status" value="1"/>
</dbReference>
<organism evidence="8 9">
    <name type="scientific">Candidatus Fimiplasma intestinipullorum</name>
    <dbReference type="NCBI Taxonomy" id="2840825"/>
    <lineage>
        <taxon>Bacteria</taxon>
        <taxon>Bacillati</taxon>
        <taxon>Bacillota</taxon>
        <taxon>Clostridia</taxon>
        <taxon>Eubacteriales</taxon>
        <taxon>Candidatus Fimiplasma</taxon>
    </lineage>
</organism>
<keyword evidence="2" id="KW-0238">DNA-binding</keyword>
<dbReference type="Gene3D" id="3.40.50.1390">
    <property type="entry name" value="Resolvase, N-terminal catalytic domain"/>
    <property type="match status" value="1"/>
</dbReference>
<evidence type="ECO:0000259" key="7">
    <source>
        <dbReference type="PROSITE" id="PS51737"/>
    </source>
</evidence>
<dbReference type="GO" id="GO:0015074">
    <property type="term" value="P:DNA integration"/>
    <property type="evidence" value="ECO:0007669"/>
    <property type="project" value="UniProtKB-KW"/>
</dbReference>
<reference evidence="8" key="1">
    <citation type="submission" date="2020-10" db="EMBL/GenBank/DDBJ databases">
        <authorList>
            <person name="Gilroy R."/>
        </authorList>
    </citation>
    <scope>NUCLEOTIDE SEQUENCE</scope>
    <source>
        <strain evidence="8">CHK195-11698</strain>
    </source>
</reference>
<proteinExistence type="predicted"/>
<protein>
    <submittedName>
        <fullName evidence="8">Recombinase family protein</fullName>
    </submittedName>
</protein>
<feature type="domain" description="Recombinase" evidence="7">
    <location>
        <begin position="169"/>
        <end position="270"/>
    </location>
</feature>
<name>A0A9D1HPY4_9FIRM</name>
<sequence length="450" mass="52609">MKKTKNTIKFHRTAIYCRVSSARQEGTGYGLDAQFDRCIAYCVLRNLNIELTDLYVDGGISGSTVDRKEYQEMMTAIANGFYDYMIIAKLDRVSRNIVDFTELLDFLSEHDVTLVSIDDNLDVNNLTGRMISQIRMIFAELEQKLAIERTNDSIIARIKSNKYPHKEAPFGYEKDSSMHLSINNKEASILKDMVSVLYETRSIKNVYASCLIKYPDYKWSVERIKNILRSRVYTGGMEFKNIFYPNEFPVLITQSEHNRIIEILDSNSRDRKNMYLYKDLVFCKKCGRKLACTCGTSRTGKKYLYYKCEECRKSLSDDLLRELFRPFLYKIVESAPVTFSEAVRELNVALDEINKKEKEIFELYMNNKIETGNFIEISNKIKKRKDLIKNDLKKYTDNDNDKKVKVYEKSGETTQFVLLHKTVQKIYIDFSEKKIVGIVFFDESKNFMIE</sequence>
<keyword evidence="1" id="KW-0229">DNA integration</keyword>
<evidence type="ECO:0000256" key="1">
    <source>
        <dbReference type="ARBA" id="ARBA00022908"/>
    </source>
</evidence>
<feature type="active site" description="O-(5'-phospho-DNA)-serine intermediate" evidence="4 5">
    <location>
        <position position="20"/>
    </location>
</feature>
<evidence type="ECO:0000259" key="6">
    <source>
        <dbReference type="PROSITE" id="PS51736"/>
    </source>
</evidence>
<evidence type="ECO:0000256" key="4">
    <source>
        <dbReference type="PIRSR" id="PIRSR606118-50"/>
    </source>
</evidence>
<dbReference type="Pfam" id="PF07508">
    <property type="entry name" value="Recombinase"/>
    <property type="match status" value="1"/>
</dbReference>
<dbReference type="InterPro" id="IPR011109">
    <property type="entry name" value="DNA_bind_recombinase_dom"/>
</dbReference>
<dbReference type="EMBL" id="DVMJ01000088">
    <property type="protein sequence ID" value="HIU14388.1"/>
    <property type="molecule type" value="Genomic_DNA"/>
</dbReference>
<evidence type="ECO:0000313" key="9">
    <source>
        <dbReference type="Proteomes" id="UP000824175"/>
    </source>
</evidence>
<dbReference type="InterPro" id="IPR038109">
    <property type="entry name" value="DNA_bind_recomb_sf"/>
</dbReference>
<dbReference type="InterPro" id="IPR036162">
    <property type="entry name" value="Resolvase-like_N_sf"/>
</dbReference>
<dbReference type="PANTHER" id="PTHR30461:SF23">
    <property type="entry name" value="DNA RECOMBINASE-RELATED"/>
    <property type="match status" value="1"/>
</dbReference>
<dbReference type="InterPro" id="IPR006119">
    <property type="entry name" value="Resolv_N"/>
</dbReference>
<evidence type="ECO:0000256" key="2">
    <source>
        <dbReference type="ARBA" id="ARBA00023125"/>
    </source>
</evidence>
<dbReference type="SMART" id="SM00857">
    <property type="entry name" value="Resolvase"/>
    <property type="match status" value="1"/>
</dbReference>
<dbReference type="InterPro" id="IPR006118">
    <property type="entry name" value="Recombinase_CS"/>
</dbReference>
<dbReference type="PROSITE" id="PS51736">
    <property type="entry name" value="RECOMBINASES_3"/>
    <property type="match status" value="1"/>
</dbReference>
<accession>A0A9D1HPY4</accession>
<dbReference type="Pfam" id="PF00239">
    <property type="entry name" value="Resolvase"/>
    <property type="match status" value="1"/>
</dbReference>
<evidence type="ECO:0000256" key="3">
    <source>
        <dbReference type="ARBA" id="ARBA00023172"/>
    </source>
</evidence>
<dbReference type="Gene3D" id="3.90.1750.20">
    <property type="entry name" value="Putative Large Serine Recombinase, Chain B, Domain 2"/>
    <property type="match status" value="1"/>
</dbReference>
<dbReference type="AlphaFoldDB" id="A0A9D1HPY4"/>